<keyword evidence="2" id="KW-1185">Reference proteome</keyword>
<evidence type="ECO:0000313" key="1">
    <source>
        <dbReference type="EMBL" id="PVH97756.1"/>
    </source>
</evidence>
<sequence>ELLAPENVVFYDHIWKDCGTKQSLAGLIANITGIDKRLLSGEARINEYSVTQKMSWASLSQTTRAEDVAYSLLGIFEISMPLCMVKV</sequence>
<dbReference type="STRING" id="97972.A0A2V1DHU0"/>
<dbReference type="AlphaFoldDB" id="A0A2V1DHU0"/>
<dbReference type="EMBL" id="KZ805429">
    <property type="protein sequence ID" value="PVH97756.1"/>
    <property type="molecule type" value="Genomic_DNA"/>
</dbReference>
<gene>
    <name evidence="1" type="ORF">DM02DRAFT_684422</name>
</gene>
<accession>A0A2V1DHU0</accession>
<evidence type="ECO:0000313" key="2">
    <source>
        <dbReference type="Proteomes" id="UP000244855"/>
    </source>
</evidence>
<name>A0A2V1DHU0_9PLEO</name>
<dbReference type="PANTHER" id="PTHR10622">
    <property type="entry name" value="HET DOMAIN-CONTAINING PROTEIN"/>
    <property type="match status" value="1"/>
</dbReference>
<reference evidence="1 2" key="1">
    <citation type="journal article" date="2018" name="Sci. Rep.">
        <title>Comparative genomics provides insights into the lifestyle and reveals functional heterogeneity of dark septate endophytic fungi.</title>
        <authorList>
            <person name="Knapp D.G."/>
            <person name="Nemeth J.B."/>
            <person name="Barry K."/>
            <person name="Hainaut M."/>
            <person name="Henrissat B."/>
            <person name="Johnson J."/>
            <person name="Kuo A."/>
            <person name="Lim J.H.P."/>
            <person name="Lipzen A."/>
            <person name="Nolan M."/>
            <person name="Ohm R.A."/>
            <person name="Tamas L."/>
            <person name="Grigoriev I.V."/>
            <person name="Spatafora J.W."/>
            <person name="Nagy L.G."/>
            <person name="Kovacs G.M."/>
        </authorList>
    </citation>
    <scope>NUCLEOTIDE SEQUENCE [LARGE SCALE GENOMIC DNA]</scope>
    <source>
        <strain evidence="1 2">DSE2036</strain>
    </source>
</reference>
<dbReference type="OrthoDB" id="3798813at2759"/>
<proteinExistence type="predicted"/>
<dbReference type="PANTHER" id="PTHR10622:SF10">
    <property type="entry name" value="HET DOMAIN-CONTAINING PROTEIN"/>
    <property type="match status" value="1"/>
</dbReference>
<organism evidence="1 2">
    <name type="scientific">Periconia macrospinosa</name>
    <dbReference type="NCBI Taxonomy" id="97972"/>
    <lineage>
        <taxon>Eukaryota</taxon>
        <taxon>Fungi</taxon>
        <taxon>Dikarya</taxon>
        <taxon>Ascomycota</taxon>
        <taxon>Pezizomycotina</taxon>
        <taxon>Dothideomycetes</taxon>
        <taxon>Pleosporomycetidae</taxon>
        <taxon>Pleosporales</taxon>
        <taxon>Massarineae</taxon>
        <taxon>Periconiaceae</taxon>
        <taxon>Periconia</taxon>
    </lineage>
</organism>
<dbReference type="Proteomes" id="UP000244855">
    <property type="component" value="Unassembled WGS sequence"/>
</dbReference>
<feature type="non-terminal residue" evidence="1">
    <location>
        <position position="1"/>
    </location>
</feature>
<protein>
    <submittedName>
        <fullName evidence="1">Uncharacterized protein</fullName>
    </submittedName>
</protein>